<comment type="caution">
    <text evidence="1">The sequence shown here is derived from an EMBL/GenBank/DDBJ whole genome shotgun (WGS) entry which is preliminary data.</text>
</comment>
<name>A0A9P8T5X1_9ASCO</name>
<keyword evidence="2" id="KW-1185">Reference proteome</keyword>
<organism evidence="1 2">
    <name type="scientific">Ogataea philodendri</name>
    <dbReference type="NCBI Taxonomy" id="1378263"/>
    <lineage>
        <taxon>Eukaryota</taxon>
        <taxon>Fungi</taxon>
        <taxon>Dikarya</taxon>
        <taxon>Ascomycota</taxon>
        <taxon>Saccharomycotina</taxon>
        <taxon>Pichiomycetes</taxon>
        <taxon>Pichiales</taxon>
        <taxon>Pichiaceae</taxon>
        <taxon>Ogataea</taxon>
    </lineage>
</organism>
<sequence length="232" mass="25326">MALDWLRDVSGLGIELDVSDDSAVFLGNTAEGKPGQVVVCHKHGELTIGQGDVSCSQEDRSVFRAVEHVPGERGRSCDQTDGGLVQPAPEYHRLTHNVGLESLLGGEVENLESCTVCPQCNDVLRRVHDDGVGSHRLSGDLVVVFQVDNGDRVARIRGFPTANIVVRLQSCGHKVEGLRGNAQRGQLTNVNKINWRVFCHSPSLNPIKFEYVMSNGWKIQGLLMICLFAVNS</sequence>
<accession>A0A9P8T5X1</accession>
<dbReference type="RefSeq" id="XP_046062270.1">
    <property type="nucleotide sequence ID" value="XM_046204050.1"/>
</dbReference>
<reference evidence="1" key="1">
    <citation type="journal article" date="2021" name="Open Biol.">
        <title>Shared evolutionary footprints suggest mitochondrial oxidative damage underlies multiple complex I losses in fungi.</title>
        <authorList>
            <person name="Schikora-Tamarit M.A."/>
            <person name="Marcet-Houben M."/>
            <person name="Nosek J."/>
            <person name="Gabaldon T."/>
        </authorList>
    </citation>
    <scope>NUCLEOTIDE SEQUENCE</scope>
    <source>
        <strain evidence="1">CBS6075</strain>
    </source>
</reference>
<dbReference type="Proteomes" id="UP000769157">
    <property type="component" value="Unassembled WGS sequence"/>
</dbReference>
<dbReference type="GeneID" id="70235074"/>
<protein>
    <submittedName>
        <fullName evidence="1">Uncharacterized protein</fullName>
    </submittedName>
</protein>
<gene>
    <name evidence="1" type="ORF">OGAPHI_003107</name>
</gene>
<evidence type="ECO:0000313" key="1">
    <source>
        <dbReference type="EMBL" id="KAH3667458.1"/>
    </source>
</evidence>
<dbReference type="EMBL" id="JAEUBE010000183">
    <property type="protein sequence ID" value="KAH3667458.1"/>
    <property type="molecule type" value="Genomic_DNA"/>
</dbReference>
<evidence type="ECO:0000313" key="2">
    <source>
        <dbReference type="Proteomes" id="UP000769157"/>
    </source>
</evidence>
<dbReference type="AlphaFoldDB" id="A0A9P8T5X1"/>
<proteinExistence type="predicted"/>
<reference evidence="1" key="2">
    <citation type="submission" date="2021-01" db="EMBL/GenBank/DDBJ databases">
        <authorList>
            <person name="Schikora-Tamarit M.A."/>
        </authorList>
    </citation>
    <scope>NUCLEOTIDE SEQUENCE</scope>
    <source>
        <strain evidence="1">CBS6075</strain>
    </source>
</reference>